<evidence type="ECO:0000313" key="4">
    <source>
        <dbReference type="EMBL" id="MCR6544423.1"/>
    </source>
</evidence>
<dbReference type="PANTHER" id="PTHR34386">
    <property type="entry name" value="GLUTAREDOXIN"/>
    <property type="match status" value="1"/>
</dbReference>
<feature type="domain" description="Glutaredoxin" evidence="3">
    <location>
        <begin position="3"/>
        <end position="66"/>
    </location>
</feature>
<evidence type="ECO:0000256" key="1">
    <source>
        <dbReference type="ARBA" id="ARBA00023157"/>
    </source>
</evidence>
<dbReference type="InterPro" id="IPR036249">
    <property type="entry name" value="Thioredoxin-like_sf"/>
</dbReference>
<dbReference type="SUPFAM" id="SSF52833">
    <property type="entry name" value="Thioredoxin-like"/>
    <property type="match status" value="1"/>
</dbReference>
<keyword evidence="5" id="KW-1185">Reference proteome</keyword>
<sequence length="83" mass="9440">MMVKVYALTTCPWCKKVKALLKEEGIPYEVLDVDIMTGQEQEDALAEVEKLTGKRAFPVTVINDLVIQGYKPEELKEAIQNER</sequence>
<keyword evidence="1" id="KW-1015">Disulfide bond</keyword>
<dbReference type="PROSITE" id="PS51354">
    <property type="entry name" value="GLUTAREDOXIN_2"/>
    <property type="match status" value="1"/>
</dbReference>
<dbReference type="InterPro" id="IPR002109">
    <property type="entry name" value="Glutaredoxin"/>
</dbReference>
<gene>
    <name evidence="4" type="ORF">NVS47_02660</name>
</gene>
<dbReference type="Gene3D" id="3.40.30.10">
    <property type="entry name" value="Glutaredoxin"/>
    <property type="match status" value="1"/>
</dbReference>
<accession>A0ABT1Y0N4</accession>
<proteinExistence type="predicted"/>
<dbReference type="InterPro" id="IPR014025">
    <property type="entry name" value="Glutaredoxin_subgr"/>
</dbReference>
<keyword evidence="2" id="KW-0676">Redox-active center</keyword>
<organism evidence="4 5">
    <name type="scientific">Dehalobacterium formicoaceticum</name>
    <dbReference type="NCBI Taxonomy" id="51515"/>
    <lineage>
        <taxon>Bacteria</taxon>
        <taxon>Bacillati</taxon>
        <taxon>Bacillota</taxon>
        <taxon>Clostridia</taxon>
        <taxon>Eubacteriales</taxon>
        <taxon>Peptococcaceae</taxon>
        <taxon>Dehalobacterium</taxon>
    </lineage>
</organism>
<reference evidence="4 5" key="1">
    <citation type="submission" date="2022-08" db="EMBL/GenBank/DDBJ databases">
        <title>Proteogenomics of the novel Dehalobacterium formicoaceticum strain EZ94 highlights a key role of methyltransferases during anaerobic dichloromethane degradation.</title>
        <authorList>
            <person name="Wasmund K."/>
        </authorList>
    </citation>
    <scope>NUCLEOTIDE SEQUENCE [LARGE SCALE GENOMIC DNA]</scope>
    <source>
        <strain evidence="4 5">EZ94</strain>
    </source>
</reference>
<dbReference type="PANTHER" id="PTHR34386:SF1">
    <property type="entry name" value="GLUTAREDOXIN-LIKE PROTEIN NRDH"/>
    <property type="match status" value="1"/>
</dbReference>
<dbReference type="InterPro" id="IPR011767">
    <property type="entry name" value="GLR_AS"/>
</dbReference>
<dbReference type="RefSeq" id="WP_242965412.1">
    <property type="nucleotide sequence ID" value="NZ_CP022121.1"/>
</dbReference>
<dbReference type="InterPro" id="IPR051548">
    <property type="entry name" value="Grx-like_ET"/>
</dbReference>
<dbReference type="CDD" id="cd02976">
    <property type="entry name" value="NrdH"/>
    <property type="match status" value="1"/>
</dbReference>
<protein>
    <submittedName>
        <fullName evidence="4">Glutaredoxin family protein</fullName>
    </submittedName>
</protein>
<evidence type="ECO:0000313" key="5">
    <source>
        <dbReference type="Proteomes" id="UP001524944"/>
    </source>
</evidence>
<dbReference type="EMBL" id="JANPWE010000001">
    <property type="protein sequence ID" value="MCR6544423.1"/>
    <property type="molecule type" value="Genomic_DNA"/>
</dbReference>
<dbReference type="Pfam" id="PF00462">
    <property type="entry name" value="Glutaredoxin"/>
    <property type="match status" value="1"/>
</dbReference>
<evidence type="ECO:0000259" key="3">
    <source>
        <dbReference type="Pfam" id="PF00462"/>
    </source>
</evidence>
<dbReference type="PRINTS" id="PR00160">
    <property type="entry name" value="GLUTAREDOXIN"/>
</dbReference>
<dbReference type="Proteomes" id="UP001524944">
    <property type="component" value="Unassembled WGS sequence"/>
</dbReference>
<evidence type="ECO:0000256" key="2">
    <source>
        <dbReference type="ARBA" id="ARBA00023284"/>
    </source>
</evidence>
<name>A0ABT1Y0N4_9FIRM</name>
<dbReference type="PROSITE" id="PS00195">
    <property type="entry name" value="GLUTAREDOXIN_1"/>
    <property type="match status" value="1"/>
</dbReference>
<comment type="caution">
    <text evidence="4">The sequence shown here is derived from an EMBL/GenBank/DDBJ whole genome shotgun (WGS) entry which is preliminary data.</text>
</comment>